<evidence type="ECO:0000313" key="6">
    <source>
        <dbReference type="EMBL" id="KAH9318000.1"/>
    </source>
</evidence>
<proteinExistence type="inferred from homology"/>
<dbReference type="PANTHER" id="PTHR11709:SF296">
    <property type="entry name" value="MULTI-COPPER OXIDASE TYPE I FAMILY PROTEIN"/>
    <property type="match status" value="1"/>
</dbReference>
<gene>
    <name evidence="6" type="ORF">KI387_019769</name>
</gene>
<dbReference type="AlphaFoldDB" id="A0AA38GA28"/>
<dbReference type="InterPro" id="IPR034273">
    <property type="entry name" value="CuRO_1_AAO-like"/>
</dbReference>
<dbReference type="Pfam" id="PF07732">
    <property type="entry name" value="Cu-oxidase_3"/>
    <property type="match status" value="1"/>
</dbReference>
<protein>
    <recommendedName>
        <fullName evidence="8">Multicopper oxidase</fullName>
    </recommendedName>
</protein>
<evidence type="ECO:0000313" key="7">
    <source>
        <dbReference type="Proteomes" id="UP000824469"/>
    </source>
</evidence>
<dbReference type="OMA" id="VINDMFP"/>
<dbReference type="GO" id="GO:0016491">
    <property type="term" value="F:oxidoreductase activity"/>
    <property type="evidence" value="ECO:0007669"/>
    <property type="project" value="InterPro"/>
</dbReference>
<dbReference type="Pfam" id="PF00394">
    <property type="entry name" value="Cu-oxidase"/>
    <property type="match status" value="1"/>
</dbReference>
<dbReference type="Gene3D" id="2.60.40.420">
    <property type="entry name" value="Cupredoxins - blue copper proteins"/>
    <property type="match status" value="3"/>
</dbReference>
<organism evidence="6 7">
    <name type="scientific">Taxus chinensis</name>
    <name type="common">Chinese yew</name>
    <name type="synonym">Taxus wallichiana var. chinensis</name>
    <dbReference type="NCBI Taxonomy" id="29808"/>
    <lineage>
        <taxon>Eukaryota</taxon>
        <taxon>Viridiplantae</taxon>
        <taxon>Streptophyta</taxon>
        <taxon>Embryophyta</taxon>
        <taxon>Tracheophyta</taxon>
        <taxon>Spermatophyta</taxon>
        <taxon>Pinopsida</taxon>
        <taxon>Pinidae</taxon>
        <taxon>Conifers II</taxon>
        <taxon>Cupressales</taxon>
        <taxon>Taxaceae</taxon>
        <taxon>Taxus</taxon>
    </lineage>
</organism>
<feature type="signal peptide" evidence="2">
    <location>
        <begin position="1"/>
        <end position="26"/>
    </location>
</feature>
<evidence type="ECO:0000259" key="5">
    <source>
        <dbReference type="Pfam" id="PF07732"/>
    </source>
</evidence>
<evidence type="ECO:0008006" key="8">
    <source>
        <dbReference type="Google" id="ProtNLM"/>
    </source>
</evidence>
<keyword evidence="7" id="KW-1185">Reference proteome</keyword>
<evidence type="ECO:0000259" key="4">
    <source>
        <dbReference type="Pfam" id="PF07731"/>
    </source>
</evidence>
<name>A0AA38GA28_TAXCH</name>
<dbReference type="Pfam" id="PF07731">
    <property type="entry name" value="Cu-oxidase_2"/>
    <property type="match status" value="1"/>
</dbReference>
<dbReference type="CDD" id="cd13846">
    <property type="entry name" value="CuRO_1_AAO_like_1"/>
    <property type="match status" value="1"/>
</dbReference>
<dbReference type="PANTHER" id="PTHR11709">
    <property type="entry name" value="MULTI-COPPER OXIDASE"/>
    <property type="match status" value="1"/>
</dbReference>
<dbReference type="Proteomes" id="UP000824469">
    <property type="component" value="Unassembled WGS sequence"/>
</dbReference>
<feature type="domain" description="Plastocyanin-like" evidence="3">
    <location>
        <begin position="163"/>
        <end position="301"/>
    </location>
</feature>
<keyword evidence="2" id="KW-0732">Signal</keyword>
<dbReference type="InterPro" id="IPR008972">
    <property type="entry name" value="Cupredoxin"/>
</dbReference>
<dbReference type="EMBL" id="JAHRHJ020000004">
    <property type="protein sequence ID" value="KAH9318000.1"/>
    <property type="molecule type" value="Genomic_DNA"/>
</dbReference>
<feature type="domain" description="Plastocyanin-like" evidence="5">
    <location>
        <begin position="37"/>
        <end position="150"/>
    </location>
</feature>
<accession>A0AA38GA28</accession>
<evidence type="ECO:0000256" key="1">
    <source>
        <dbReference type="ARBA" id="ARBA00010609"/>
    </source>
</evidence>
<dbReference type="InterPro" id="IPR001117">
    <property type="entry name" value="Cu-oxidase_2nd"/>
</dbReference>
<evidence type="ECO:0000259" key="3">
    <source>
        <dbReference type="Pfam" id="PF00394"/>
    </source>
</evidence>
<dbReference type="InterPro" id="IPR011706">
    <property type="entry name" value="Cu-oxidase_C"/>
</dbReference>
<feature type="domain" description="Plastocyanin-like" evidence="4">
    <location>
        <begin position="389"/>
        <end position="527"/>
    </location>
</feature>
<feature type="chain" id="PRO_5041377391" description="Multicopper oxidase" evidence="2">
    <location>
        <begin position="27"/>
        <end position="543"/>
    </location>
</feature>
<dbReference type="InterPro" id="IPR011707">
    <property type="entry name" value="Cu-oxidase-like_N"/>
</dbReference>
<dbReference type="InterPro" id="IPR045087">
    <property type="entry name" value="Cu-oxidase_fam"/>
</dbReference>
<sequence length="543" mass="60481">MAFMCFTASTLSFILGFALLIASVFADVPLQYLDWAVSYASFAPLGVNKQVIAINDRFPGPELETVTNNIISINVHNNLDEPFLMTWNGIQQRRTSWQDGVQGTNCPIQPGQNWTYTFQAKDQIGSFFYHPSLFLHRTAGGYGGIRILNRDVIAVPFPQPADDFSLLISDFYNSGHKAMRTSLDAGFLLEQPDGIIINGRGPYQTVFTVQPGGTYRFRISNVGTQTTLNFRIQNHRMLLVETEGSYTLQDYYTTLDIHVGQSYSVLVTADQSAPAPASFYIVASSRFVNPVKAGMALLQYSTVPLPTPTPPSGPFPEGPDPMDYDYSLNQARAIRWNLTTGAARPNPQGSFHYGVINVTSTIPLQNTAPVIDGKQRFAVNDVSFIYPETPLKLADYFHINNVFSLGGVPETSGTQLAPSYGTPVIGVVNKEFVQIVFQNRENTIQTWHVDGYSFFVVGMDKGVWDDTKQSTYNLIDAVSRSTTQVYPMSWTAIMMELDNVGMWNIRSEDGVRRYLGQELYMRVKSNEDNAQIEDPMPANVILC</sequence>
<evidence type="ECO:0000256" key="2">
    <source>
        <dbReference type="SAM" id="SignalP"/>
    </source>
</evidence>
<dbReference type="GO" id="GO:0005507">
    <property type="term" value="F:copper ion binding"/>
    <property type="evidence" value="ECO:0007669"/>
    <property type="project" value="InterPro"/>
</dbReference>
<comment type="similarity">
    <text evidence="1">Belongs to the multicopper oxidase family.</text>
</comment>
<reference evidence="6 7" key="1">
    <citation type="journal article" date="2021" name="Nat. Plants">
        <title>The Taxus genome provides insights into paclitaxel biosynthesis.</title>
        <authorList>
            <person name="Xiong X."/>
            <person name="Gou J."/>
            <person name="Liao Q."/>
            <person name="Li Y."/>
            <person name="Zhou Q."/>
            <person name="Bi G."/>
            <person name="Li C."/>
            <person name="Du R."/>
            <person name="Wang X."/>
            <person name="Sun T."/>
            <person name="Guo L."/>
            <person name="Liang H."/>
            <person name="Lu P."/>
            <person name="Wu Y."/>
            <person name="Zhang Z."/>
            <person name="Ro D.K."/>
            <person name="Shang Y."/>
            <person name="Huang S."/>
            <person name="Yan J."/>
        </authorList>
    </citation>
    <scope>NUCLEOTIDE SEQUENCE [LARGE SCALE GENOMIC DNA]</scope>
    <source>
        <strain evidence="6">Ta-2019</strain>
    </source>
</reference>
<feature type="non-terminal residue" evidence="6">
    <location>
        <position position="543"/>
    </location>
</feature>
<dbReference type="SUPFAM" id="SSF49503">
    <property type="entry name" value="Cupredoxins"/>
    <property type="match status" value="3"/>
</dbReference>
<comment type="caution">
    <text evidence="6">The sequence shown here is derived from an EMBL/GenBank/DDBJ whole genome shotgun (WGS) entry which is preliminary data.</text>
</comment>